<evidence type="ECO:0000313" key="11">
    <source>
        <dbReference type="EMBL" id="WWF03523.1"/>
    </source>
</evidence>
<dbReference type="SUPFAM" id="SSF143430">
    <property type="entry name" value="TTP0101/SSO1404-like"/>
    <property type="match status" value="1"/>
</dbReference>
<keyword evidence="3 9" id="KW-0540">Nuclease</keyword>
<dbReference type="InterPro" id="IPR021127">
    <property type="entry name" value="CRISPR_associated_Cas2"/>
</dbReference>
<gene>
    <name evidence="9 11" type="primary">cas2</name>
    <name evidence="11" type="ORF">N4J17_07885</name>
</gene>
<dbReference type="CDD" id="cd09725">
    <property type="entry name" value="Cas2_I_II_III"/>
    <property type="match status" value="1"/>
</dbReference>
<keyword evidence="12" id="KW-1185">Reference proteome</keyword>
<dbReference type="Pfam" id="PF09827">
    <property type="entry name" value="CRISPR_Cas2"/>
    <property type="match status" value="1"/>
</dbReference>
<accession>A0ABZ2F8E0</accession>
<feature type="binding site" evidence="9">
    <location>
        <position position="8"/>
    </location>
    <ligand>
        <name>Mg(2+)</name>
        <dbReference type="ChEBI" id="CHEBI:18420"/>
        <note>catalytic</note>
    </ligand>
</feature>
<name>A0ABZ2F8E0_METCP</name>
<proteinExistence type="inferred from homology"/>
<evidence type="ECO:0000256" key="1">
    <source>
        <dbReference type="ARBA" id="ARBA00001946"/>
    </source>
</evidence>
<keyword evidence="7 9" id="KW-0460">Magnesium</keyword>
<dbReference type="PANTHER" id="PTHR34405:SF3">
    <property type="entry name" value="CRISPR-ASSOCIATED ENDORIBONUCLEASE CAS2 3"/>
    <property type="match status" value="1"/>
</dbReference>
<evidence type="ECO:0000256" key="6">
    <source>
        <dbReference type="ARBA" id="ARBA00022801"/>
    </source>
</evidence>
<protein>
    <recommendedName>
        <fullName evidence="9">CRISPR-associated endoribonuclease Cas2</fullName>
        <ecNumber evidence="9">3.1.-.-</ecNumber>
    </recommendedName>
</protein>
<dbReference type="RefSeq" id="WP_198322772.1">
    <property type="nucleotide sequence ID" value="NZ_CP104311.1"/>
</dbReference>
<dbReference type="HAMAP" id="MF_01471">
    <property type="entry name" value="Cas2"/>
    <property type="match status" value="1"/>
</dbReference>
<comment type="function">
    <text evidence="9">CRISPR (clustered regularly interspaced short palindromic repeat), is an adaptive immune system that provides protection against mobile genetic elements (viruses, transposable elements and conjugative plasmids). CRISPR clusters contain sequences complementary to antecedent mobile elements and target invading nucleic acids. CRISPR clusters are transcribed and processed into CRISPR RNA (crRNA). Functions as a ssRNA-specific endoribonuclease. Involved in the integration of spacer DNA into the CRISPR cassette.</text>
</comment>
<dbReference type="EMBL" id="CP104311">
    <property type="protein sequence ID" value="WWF03523.1"/>
    <property type="molecule type" value="Genomic_DNA"/>
</dbReference>
<reference evidence="11 12" key="1">
    <citation type="submission" date="2022-09" db="EMBL/GenBank/DDBJ databases">
        <authorList>
            <person name="Giprobiosintez L."/>
        </authorList>
    </citation>
    <scope>NUCLEOTIDE SEQUENCE [LARGE SCALE GENOMIC DNA]</scope>
    <source>
        <strain evidence="12">VKPM-B-12549 (GBS-15)</strain>
    </source>
</reference>
<dbReference type="GO" id="GO:0004519">
    <property type="term" value="F:endonuclease activity"/>
    <property type="evidence" value="ECO:0007669"/>
    <property type="project" value="UniProtKB-KW"/>
</dbReference>
<evidence type="ECO:0000256" key="3">
    <source>
        <dbReference type="ARBA" id="ARBA00022722"/>
    </source>
</evidence>
<dbReference type="PIRSF" id="PIRSF032582">
    <property type="entry name" value="Cas2"/>
    <property type="match status" value="1"/>
</dbReference>
<evidence type="ECO:0000256" key="5">
    <source>
        <dbReference type="ARBA" id="ARBA00022759"/>
    </source>
</evidence>
<organism evidence="11 12">
    <name type="scientific">Methylococcus capsulatus</name>
    <dbReference type="NCBI Taxonomy" id="414"/>
    <lineage>
        <taxon>Bacteria</taxon>
        <taxon>Pseudomonadati</taxon>
        <taxon>Pseudomonadota</taxon>
        <taxon>Gammaproteobacteria</taxon>
        <taxon>Methylococcales</taxon>
        <taxon>Methylococcaceae</taxon>
        <taxon>Methylococcus</taxon>
    </lineage>
</organism>
<evidence type="ECO:0000256" key="7">
    <source>
        <dbReference type="ARBA" id="ARBA00022842"/>
    </source>
</evidence>
<keyword evidence="5 9" id="KW-0255">Endonuclease</keyword>
<dbReference type="InterPro" id="IPR019199">
    <property type="entry name" value="Virulence_VapD/CRISPR_Cas2"/>
</dbReference>
<keyword evidence="4 9" id="KW-0479">Metal-binding</keyword>
<evidence type="ECO:0000256" key="9">
    <source>
        <dbReference type="HAMAP-Rule" id="MF_01471"/>
    </source>
</evidence>
<dbReference type="NCBIfam" id="TIGR01573">
    <property type="entry name" value="cas2"/>
    <property type="match status" value="1"/>
</dbReference>
<comment type="cofactor">
    <cofactor evidence="1 9">
        <name>Mg(2+)</name>
        <dbReference type="ChEBI" id="CHEBI:18420"/>
    </cofactor>
</comment>
<sequence>MLILVSYDVSTESAAGRRRLRRVAKVCLNYGQRVQKSVFECKVNLAQMEILKAELLDEIDEEEDSLRIYRISEPLDKNLMEFGKFKAVDFEDTLIV</sequence>
<dbReference type="EC" id="3.1.-.-" evidence="9"/>
<dbReference type="Gene3D" id="3.30.70.240">
    <property type="match status" value="1"/>
</dbReference>
<comment type="subunit">
    <text evidence="9">Homodimer, forms a heterotetramer with a Cas1 homodimer.</text>
</comment>
<comment type="similarity">
    <text evidence="2 9 10">Belongs to the CRISPR-associated endoribonuclease Cas2 protein family.</text>
</comment>
<evidence type="ECO:0000313" key="12">
    <source>
        <dbReference type="Proteomes" id="UP001359308"/>
    </source>
</evidence>
<keyword evidence="6 9" id="KW-0378">Hydrolase</keyword>
<evidence type="ECO:0000256" key="10">
    <source>
        <dbReference type="PIRNR" id="PIRNR032582"/>
    </source>
</evidence>
<dbReference type="Proteomes" id="UP001359308">
    <property type="component" value="Chromosome"/>
</dbReference>
<dbReference type="PANTHER" id="PTHR34405">
    <property type="entry name" value="CRISPR-ASSOCIATED ENDORIBONUCLEASE CAS2"/>
    <property type="match status" value="1"/>
</dbReference>
<keyword evidence="8 9" id="KW-0051">Antiviral defense</keyword>
<evidence type="ECO:0000256" key="8">
    <source>
        <dbReference type="ARBA" id="ARBA00023118"/>
    </source>
</evidence>
<evidence type="ECO:0000256" key="2">
    <source>
        <dbReference type="ARBA" id="ARBA00009959"/>
    </source>
</evidence>
<evidence type="ECO:0000256" key="4">
    <source>
        <dbReference type="ARBA" id="ARBA00022723"/>
    </source>
</evidence>